<dbReference type="Proteomes" id="UP000645217">
    <property type="component" value="Unassembled WGS sequence"/>
</dbReference>
<reference evidence="3" key="2">
    <citation type="submission" date="2020-09" db="EMBL/GenBank/DDBJ databases">
        <authorList>
            <person name="Sun Q."/>
            <person name="Ohkuma M."/>
        </authorList>
    </citation>
    <scope>NUCLEOTIDE SEQUENCE</scope>
    <source>
        <strain evidence="3">JCM 13064</strain>
    </source>
</reference>
<evidence type="ECO:0000313" key="4">
    <source>
        <dbReference type="Proteomes" id="UP000645217"/>
    </source>
</evidence>
<feature type="transmembrane region" description="Helical" evidence="2">
    <location>
        <begin position="12"/>
        <end position="34"/>
    </location>
</feature>
<keyword evidence="2" id="KW-1133">Transmembrane helix</keyword>
<dbReference type="EMBL" id="BMNT01000012">
    <property type="protein sequence ID" value="GGK82377.1"/>
    <property type="molecule type" value="Genomic_DNA"/>
</dbReference>
<proteinExistence type="predicted"/>
<dbReference type="RefSeq" id="WP_189163263.1">
    <property type="nucleotide sequence ID" value="NZ_BMNT01000012.1"/>
</dbReference>
<sequence length="138" mass="14440">MWRFGLRARTAASNVLVTAAAVLIVEAVLLGFVISSAGGSSLTARLQNQAGNDAKVLSATVTKMSMSLPPAVDEDRLAMAMKTSMDDTGFGGRRGRRASPSRSSRAGPGMRRSRRCSTSRGSSSPARPATAIRRARGS</sequence>
<feature type="region of interest" description="Disordered" evidence="1">
    <location>
        <begin position="82"/>
        <end position="138"/>
    </location>
</feature>
<protein>
    <submittedName>
        <fullName evidence="3">Uncharacterized protein</fullName>
    </submittedName>
</protein>
<comment type="caution">
    <text evidence="3">The sequence shown here is derived from an EMBL/GenBank/DDBJ whole genome shotgun (WGS) entry which is preliminary data.</text>
</comment>
<accession>A0A917R0Z3</accession>
<gene>
    <name evidence="3" type="ORF">GCM10007964_26290</name>
</gene>
<organism evidence="3 4">
    <name type="scientific">Sphaerisporangium melleum</name>
    <dbReference type="NCBI Taxonomy" id="321316"/>
    <lineage>
        <taxon>Bacteria</taxon>
        <taxon>Bacillati</taxon>
        <taxon>Actinomycetota</taxon>
        <taxon>Actinomycetes</taxon>
        <taxon>Streptosporangiales</taxon>
        <taxon>Streptosporangiaceae</taxon>
        <taxon>Sphaerisporangium</taxon>
    </lineage>
</organism>
<evidence type="ECO:0000256" key="2">
    <source>
        <dbReference type="SAM" id="Phobius"/>
    </source>
</evidence>
<reference evidence="3" key="1">
    <citation type="journal article" date="2014" name="Int. J. Syst. Evol. Microbiol.">
        <title>Complete genome sequence of Corynebacterium casei LMG S-19264T (=DSM 44701T), isolated from a smear-ripened cheese.</title>
        <authorList>
            <consortium name="US DOE Joint Genome Institute (JGI-PGF)"/>
            <person name="Walter F."/>
            <person name="Albersmeier A."/>
            <person name="Kalinowski J."/>
            <person name="Ruckert C."/>
        </authorList>
    </citation>
    <scope>NUCLEOTIDE SEQUENCE</scope>
    <source>
        <strain evidence="3">JCM 13064</strain>
    </source>
</reference>
<evidence type="ECO:0000313" key="3">
    <source>
        <dbReference type="EMBL" id="GGK82377.1"/>
    </source>
</evidence>
<dbReference type="AlphaFoldDB" id="A0A917R0Z3"/>
<keyword evidence="2" id="KW-0472">Membrane</keyword>
<name>A0A917R0Z3_9ACTN</name>
<keyword evidence="4" id="KW-1185">Reference proteome</keyword>
<keyword evidence="2" id="KW-0812">Transmembrane</keyword>
<feature type="compositionally biased region" description="Low complexity" evidence="1">
    <location>
        <begin position="118"/>
        <end position="132"/>
    </location>
</feature>
<evidence type="ECO:0000256" key="1">
    <source>
        <dbReference type="SAM" id="MobiDB-lite"/>
    </source>
</evidence>
<feature type="compositionally biased region" description="Low complexity" evidence="1">
    <location>
        <begin position="100"/>
        <end position="110"/>
    </location>
</feature>